<comment type="caution">
    <text evidence="4">The sequence shown here is derived from an EMBL/GenBank/DDBJ whole genome shotgun (WGS) entry which is preliminary data.</text>
</comment>
<evidence type="ECO:0000259" key="3">
    <source>
        <dbReference type="Pfam" id="PF01557"/>
    </source>
</evidence>
<dbReference type="SUPFAM" id="SSF56529">
    <property type="entry name" value="FAH"/>
    <property type="match status" value="1"/>
</dbReference>
<accession>A0A3D8I2I2</accession>
<dbReference type="GO" id="GO:0046872">
    <property type="term" value="F:metal ion binding"/>
    <property type="evidence" value="ECO:0007669"/>
    <property type="project" value="UniProtKB-KW"/>
</dbReference>
<sequence>MQDISENKREDMIAPIEATHDMNELIVHFESFNLNASTPRIPLSDVQLLAPIKSPLQDVICLGINYMEHAKESARFKKEICDTKREEAIYFSKRVNECTNPNASFSIGAKTTQLDYEVELVVIIGKDCTHATRANAMDFVFGYSMTNDISARDIQLKHKQWYAGKSLEGSFPLGPCIVLRDSLNPHNLTIKSYVNNQLRQNSNTSKLIFDIPHAICELSSYFTLKAGSIISMGTPDGVGMGFNPPKFLKAGDVVKCEIEGIGILQTFFRA</sequence>
<name>A0A3D8I2I2_9HELI</name>
<dbReference type="PANTHER" id="PTHR42796:SF4">
    <property type="entry name" value="FUMARYLACETOACETATE HYDROLASE DOMAIN-CONTAINING PROTEIN 2A"/>
    <property type="match status" value="1"/>
</dbReference>
<keyword evidence="2" id="KW-0479">Metal-binding</keyword>
<evidence type="ECO:0000313" key="4">
    <source>
        <dbReference type="EMBL" id="RDU59339.1"/>
    </source>
</evidence>
<comment type="similarity">
    <text evidence="1">Belongs to the FAH family.</text>
</comment>
<dbReference type="InterPro" id="IPR036663">
    <property type="entry name" value="Fumarylacetoacetase_C_sf"/>
</dbReference>
<dbReference type="InterPro" id="IPR051121">
    <property type="entry name" value="FAH"/>
</dbReference>
<dbReference type="GO" id="GO:0016787">
    <property type="term" value="F:hydrolase activity"/>
    <property type="evidence" value="ECO:0007669"/>
    <property type="project" value="UniProtKB-KW"/>
</dbReference>
<gene>
    <name evidence="4" type="ORF">CQA63_07275</name>
</gene>
<dbReference type="AlphaFoldDB" id="A0A3D8I2I2"/>
<protein>
    <submittedName>
        <fullName evidence="4">FAA hydrolase family protein</fullName>
    </submittedName>
</protein>
<keyword evidence="5" id="KW-1185">Reference proteome</keyword>
<dbReference type="GO" id="GO:0044281">
    <property type="term" value="P:small molecule metabolic process"/>
    <property type="evidence" value="ECO:0007669"/>
    <property type="project" value="UniProtKB-ARBA"/>
</dbReference>
<proteinExistence type="inferred from homology"/>
<dbReference type="PANTHER" id="PTHR42796">
    <property type="entry name" value="FUMARYLACETOACETATE HYDROLASE DOMAIN-CONTAINING PROTEIN 2A-RELATED"/>
    <property type="match status" value="1"/>
</dbReference>
<dbReference type="Pfam" id="PF01557">
    <property type="entry name" value="FAA_hydrolase"/>
    <property type="match status" value="1"/>
</dbReference>
<organism evidence="4 5">
    <name type="scientific">Helicobacter marmotae</name>
    <dbReference type="NCBI Taxonomy" id="152490"/>
    <lineage>
        <taxon>Bacteria</taxon>
        <taxon>Pseudomonadati</taxon>
        <taxon>Campylobacterota</taxon>
        <taxon>Epsilonproteobacteria</taxon>
        <taxon>Campylobacterales</taxon>
        <taxon>Helicobacteraceae</taxon>
        <taxon>Helicobacter</taxon>
    </lineage>
</organism>
<reference evidence="4 5" key="1">
    <citation type="submission" date="2018-04" db="EMBL/GenBank/DDBJ databases">
        <title>Novel Campyloabacter and Helicobacter Species and Strains.</title>
        <authorList>
            <person name="Mannion A.J."/>
            <person name="Shen Z."/>
            <person name="Fox J.G."/>
        </authorList>
    </citation>
    <scope>NUCLEOTIDE SEQUENCE [LARGE SCALE GENOMIC DNA]</scope>
    <source>
        <strain evidence="4 5">MIT 98-6070</strain>
    </source>
</reference>
<feature type="domain" description="Fumarylacetoacetase-like C-terminal" evidence="3">
    <location>
        <begin position="59"/>
        <end position="266"/>
    </location>
</feature>
<dbReference type="OrthoDB" id="5197601at2"/>
<dbReference type="Proteomes" id="UP000256599">
    <property type="component" value="Unassembled WGS sequence"/>
</dbReference>
<evidence type="ECO:0000313" key="5">
    <source>
        <dbReference type="Proteomes" id="UP000256599"/>
    </source>
</evidence>
<evidence type="ECO:0000256" key="1">
    <source>
        <dbReference type="ARBA" id="ARBA00010211"/>
    </source>
</evidence>
<dbReference type="Gene3D" id="3.90.850.10">
    <property type="entry name" value="Fumarylacetoacetase-like, C-terminal domain"/>
    <property type="match status" value="1"/>
</dbReference>
<keyword evidence="4" id="KW-0378">Hydrolase</keyword>
<dbReference type="InterPro" id="IPR011234">
    <property type="entry name" value="Fumarylacetoacetase-like_C"/>
</dbReference>
<dbReference type="EMBL" id="NXLR01000014">
    <property type="protein sequence ID" value="RDU59339.1"/>
    <property type="molecule type" value="Genomic_DNA"/>
</dbReference>
<evidence type="ECO:0000256" key="2">
    <source>
        <dbReference type="ARBA" id="ARBA00022723"/>
    </source>
</evidence>